<dbReference type="AlphaFoldDB" id="A0A6B0SP59"/>
<gene>
    <name evidence="5" type="ORF">GRX01_02335</name>
</gene>
<dbReference type="RefSeq" id="WP_159662975.1">
    <property type="nucleotide sequence ID" value="NZ_WUUS01000001.1"/>
</dbReference>
<evidence type="ECO:0000256" key="1">
    <source>
        <dbReference type="ARBA" id="ARBA00023015"/>
    </source>
</evidence>
<reference evidence="5 6" key="1">
    <citation type="submission" date="2019-12" db="EMBL/GenBank/DDBJ databases">
        <title>Isolation and characterization of three novel carbon monoxide-oxidizing members of Halobacteria from salione crusts and soils.</title>
        <authorList>
            <person name="Myers M.R."/>
            <person name="King G.M."/>
        </authorList>
    </citation>
    <scope>NUCLEOTIDE SEQUENCE [LARGE SCALE GENOMIC DNA]</scope>
    <source>
        <strain evidence="5 6">WSA2</strain>
    </source>
</reference>
<evidence type="ECO:0000259" key="3">
    <source>
        <dbReference type="Pfam" id="PF04967"/>
    </source>
</evidence>
<comment type="caution">
    <text evidence="5">The sequence shown here is derived from an EMBL/GenBank/DDBJ whole genome shotgun (WGS) entry which is preliminary data.</text>
</comment>
<dbReference type="Proteomes" id="UP000437065">
    <property type="component" value="Unassembled WGS sequence"/>
</dbReference>
<dbReference type="PANTHER" id="PTHR34236:SF1">
    <property type="entry name" value="DIMETHYL SULFOXIDE REDUCTASE TRANSCRIPTIONAL ACTIVATOR"/>
    <property type="match status" value="1"/>
</dbReference>
<protein>
    <recommendedName>
        <fullName evidence="7">Bacterio-opsin activator</fullName>
    </recommendedName>
</protein>
<dbReference type="EMBL" id="WUUS01000001">
    <property type="protein sequence ID" value="MXR40197.1"/>
    <property type="molecule type" value="Genomic_DNA"/>
</dbReference>
<name>A0A6B0SP59_9EURY</name>
<dbReference type="Pfam" id="PF04967">
    <property type="entry name" value="HTH_10"/>
    <property type="match status" value="1"/>
</dbReference>
<dbReference type="PANTHER" id="PTHR34236">
    <property type="entry name" value="DIMETHYL SULFOXIDE REDUCTASE TRANSCRIPTIONAL ACTIVATOR"/>
    <property type="match status" value="1"/>
</dbReference>
<evidence type="ECO:0000259" key="4">
    <source>
        <dbReference type="Pfam" id="PF15915"/>
    </source>
</evidence>
<evidence type="ECO:0008006" key="7">
    <source>
        <dbReference type="Google" id="ProtNLM"/>
    </source>
</evidence>
<sequence>MIGGDGKGSMVELEFDISDAGFFLVEASEAEECDLRLEEIMQRSDGTVVEYLSVSGADPDRVARLAGEADDIEDVRLVYADDESALFEFVSTSAIATTLANDRTHVSDIEATAGDGRLVVEVPPHVDATAVVDSFLTSYPDAELLAKRTLDRKSPLITPAQGREAALHGLTDRQLQSLRTAYAMGYFERPRETTAAEVADELGVTDSTFGQHLRVAERKVFDELFEPDRR</sequence>
<proteinExistence type="predicted"/>
<organism evidence="5 6">
    <name type="scientific">Halobaculum saliterrae</name>
    <dbReference type="NCBI Taxonomy" id="2073113"/>
    <lineage>
        <taxon>Archaea</taxon>
        <taxon>Methanobacteriati</taxon>
        <taxon>Methanobacteriota</taxon>
        <taxon>Stenosarchaea group</taxon>
        <taxon>Halobacteria</taxon>
        <taxon>Halobacteriales</taxon>
        <taxon>Haloferacaceae</taxon>
        <taxon>Halobaculum</taxon>
    </lineage>
</organism>
<accession>A0A6B0SP59</accession>
<evidence type="ECO:0000313" key="6">
    <source>
        <dbReference type="Proteomes" id="UP000437065"/>
    </source>
</evidence>
<keyword evidence="1" id="KW-0805">Transcription regulation</keyword>
<dbReference type="Pfam" id="PF15915">
    <property type="entry name" value="BAT"/>
    <property type="match status" value="1"/>
</dbReference>
<evidence type="ECO:0000256" key="2">
    <source>
        <dbReference type="ARBA" id="ARBA00023163"/>
    </source>
</evidence>
<feature type="domain" description="HTH bat-type" evidence="3">
    <location>
        <begin position="170"/>
        <end position="221"/>
    </location>
</feature>
<dbReference type="OrthoDB" id="168808at2157"/>
<feature type="domain" description="Bacterioopsin transcriptional activator GAF and HTH associated" evidence="4">
    <location>
        <begin position="10"/>
        <end position="153"/>
    </location>
</feature>
<keyword evidence="6" id="KW-1185">Reference proteome</keyword>
<dbReference type="InterPro" id="IPR031803">
    <property type="entry name" value="BAT_GAF/HTH-assoc"/>
</dbReference>
<dbReference type="InterPro" id="IPR007050">
    <property type="entry name" value="HTH_bacterioopsin"/>
</dbReference>
<evidence type="ECO:0000313" key="5">
    <source>
        <dbReference type="EMBL" id="MXR40197.1"/>
    </source>
</evidence>
<keyword evidence="2" id="KW-0804">Transcription</keyword>